<accession>A0A0C2J9V8</accession>
<protein>
    <submittedName>
        <fullName evidence="4">Uncharacterized protein</fullName>
    </submittedName>
</protein>
<evidence type="ECO:0000256" key="2">
    <source>
        <dbReference type="SAM" id="Phobius"/>
    </source>
</evidence>
<sequence>MKKLTTKSTFFLISLLNLILAFINGEGKAGTKLYALSFGTMNINVEINVNLDYLSSKYLDHKFRYDMHSYKMSDIKKFNIESNELGIIFENKRAGSWLLIDCFLEELQTQIEIAGCRLLFRRSEIANLTNMYVGHTFYLNKDTKYIFSNHYISCFIGGKIDHMIMFAIYDLIITFEGYTQKYNWKIDKYGPTFVELTSTLKNIYFEDLGGEYSVEIEPSIQLQNDEHLMQTEAQVYIDENPDNMTNDLQQIESNNNTNRNNEILDDDDIKQGDDMHESDVLEDHNETYSHVDMQESEETLLNNETNEQNDTEVITESHAIDETHEDNKTKIKIKKRRFDKLYQYFKGQNYWISVFVSENYYGIIFLFLSAVIISVLIYSITRDFRNTKNNLKAK</sequence>
<feature type="signal peptide" evidence="3">
    <location>
        <begin position="1"/>
        <end position="25"/>
    </location>
</feature>
<proteinExistence type="predicted"/>
<comment type="caution">
    <text evidence="4">The sequence shown here is derived from an EMBL/GenBank/DDBJ whole genome shotgun (WGS) entry which is preliminary data.</text>
</comment>
<dbReference type="Proteomes" id="UP000031668">
    <property type="component" value="Unassembled WGS sequence"/>
</dbReference>
<feature type="chain" id="PRO_5002151137" evidence="3">
    <location>
        <begin position="26"/>
        <end position="394"/>
    </location>
</feature>
<evidence type="ECO:0000313" key="5">
    <source>
        <dbReference type="Proteomes" id="UP000031668"/>
    </source>
</evidence>
<dbReference type="EMBL" id="JWZT01003668">
    <property type="protein sequence ID" value="KII65928.1"/>
    <property type="molecule type" value="Genomic_DNA"/>
</dbReference>
<keyword evidence="2" id="KW-0812">Transmembrane</keyword>
<keyword evidence="2" id="KW-0472">Membrane</keyword>
<evidence type="ECO:0000256" key="3">
    <source>
        <dbReference type="SAM" id="SignalP"/>
    </source>
</evidence>
<feature type="transmembrane region" description="Helical" evidence="2">
    <location>
        <begin position="360"/>
        <end position="380"/>
    </location>
</feature>
<keyword evidence="2" id="KW-1133">Transmembrane helix</keyword>
<keyword evidence="3" id="KW-0732">Signal</keyword>
<keyword evidence="5" id="KW-1185">Reference proteome</keyword>
<feature type="compositionally biased region" description="Polar residues" evidence="1">
    <location>
        <begin position="243"/>
        <end position="253"/>
    </location>
</feature>
<evidence type="ECO:0000313" key="4">
    <source>
        <dbReference type="EMBL" id="KII65928.1"/>
    </source>
</evidence>
<name>A0A0C2J9V8_THEKT</name>
<dbReference type="AlphaFoldDB" id="A0A0C2J9V8"/>
<reference evidence="4 5" key="1">
    <citation type="journal article" date="2014" name="Genome Biol. Evol.">
        <title>The genome of the myxosporean Thelohanellus kitauei shows adaptations to nutrient acquisition within its fish host.</title>
        <authorList>
            <person name="Yang Y."/>
            <person name="Xiong J."/>
            <person name="Zhou Z."/>
            <person name="Huo F."/>
            <person name="Miao W."/>
            <person name="Ran C."/>
            <person name="Liu Y."/>
            <person name="Zhang J."/>
            <person name="Feng J."/>
            <person name="Wang M."/>
            <person name="Wang M."/>
            <person name="Wang L."/>
            <person name="Yao B."/>
        </authorList>
    </citation>
    <scope>NUCLEOTIDE SEQUENCE [LARGE SCALE GENOMIC DNA]</scope>
    <source>
        <strain evidence="4">Wuqing</strain>
    </source>
</reference>
<feature type="region of interest" description="Disordered" evidence="1">
    <location>
        <begin position="243"/>
        <end position="269"/>
    </location>
</feature>
<evidence type="ECO:0000256" key="1">
    <source>
        <dbReference type="SAM" id="MobiDB-lite"/>
    </source>
</evidence>
<gene>
    <name evidence="4" type="ORF">RF11_11602</name>
</gene>
<organism evidence="4 5">
    <name type="scientific">Thelohanellus kitauei</name>
    <name type="common">Myxosporean</name>
    <dbReference type="NCBI Taxonomy" id="669202"/>
    <lineage>
        <taxon>Eukaryota</taxon>
        <taxon>Metazoa</taxon>
        <taxon>Cnidaria</taxon>
        <taxon>Myxozoa</taxon>
        <taxon>Myxosporea</taxon>
        <taxon>Bivalvulida</taxon>
        <taxon>Platysporina</taxon>
        <taxon>Myxobolidae</taxon>
        <taxon>Thelohanellus</taxon>
    </lineage>
</organism>